<accession>A0A2K1IK13</accession>
<evidence type="ECO:0000313" key="3">
    <source>
        <dbReference type="EnsemblPlants" id="PAC:32948986.CDS.1"/>
    </source>
</evidence>
<evidence type="ECO:0000256" key="1">
    <source>
        <dbReference type="SAM" id="SignalP"/>
    </source>
</evidence>
<evidence type="ECO:0000313" key="2">
    <source>
        <dbReference type="EMBL" id="PNR29617.1"/>
    </source>
</evidence>
<dbReference type="EMBL" id="ABEU02000023">
    <property type="protein sequence ID" value="PNR29617.1"/>
    <property type="molecule type" value="Genomic_DNA"/>
</dbReference>
<dbReference type="AlphaFoldDB" id="A0A2K1IK13"/>
<sequence length="87" mass="10207">MLQLLTSAFVLLLTVRSPELDKGNERFRICQGFDLTCRPRQLSHISSFNDWSVEVEIYPFHIRCAVNDFEATKTNLEVNYLMDCSYR</sequence>
<reference evidence="2 4" key="1">
    <citation type="journal article" date="2008" name="Science">
        <title>The Physcomitrella genome reveals evolutionary insights into the conquest of land by plants.</title>
        <authorList>
            <person name="Rensing S."/>
            <person name="Lang D."/>
            <person name="Zimmer A."/>
            <person name="Terry A."/>
            <person name="Salamov A."/>
            <person name="Shapiro H."/>
            <person name="Nishiyama T."/>
            <person name="Perroud P.-F."/>
            <person name="Lindquist E."/>
            <person name="Kamisugi Y."/>
            <person name="Tanahashi T."/>
            <person name="Sakakibara K."/>
            <person name="Fujita T."/>
            <person name="Oishi K."/>
            <person name="Shin-I T."/>
            <person name="Kuroki Y."/>
            <person name="Toyoda A."/>
            <person name="Suzuki Y."/>
            <person name="Hashimoto A."/>
            <person name="Yamaguchi K."/>
            <person name="Sugano A."/>
            <person name="Kohara Y."/>
            <person name="Fujiyama A."/>
            <person name="Anterola A."/>
            <person name="Aoki S."/>
            <person name="Ashton N."/>
            <person name="Barbazuk W.B."/>
            <person name="Barker E."/>
            <person name="Bennetzen J."/>
            <person name="Bezanilla M."/>
            <person name="Blankenship R."/>
            <person name="Cho S.H."/>
            <person name="Dutcher S."/>
            <person name="Estelle M."/>
            <person name="Fawcett J.A."/>
            <person name="Gundlach H."/>
            <person name="Hanada K."/>
            <person name="Heyl A."/>
            <person name="Hicks K.A."/>
            <person name="Hugh J."/>
            <person name="Lohr M."/>
            <person name="Mayer K."/>
            <person name="Melkozernov A."/>
            <person name="Murata T."/>
            <person name="Nelson D."/>
            <person name="Pils B."/>
            <person name="Prigge M."/>
            <person name="Reiss B."/>
            <person name="Renner T."/>
            <person name="Rombauts S."/>
            <person name="Rushton P."/>
            <person name="Sanderfoot A."/>
            <person name="Schween G."/>
            <person name="Shiu S.-H."/>
            <person name="Stueber K."/>
            <person name="Theodoulou F.L."/>
            <person name="Tu H."/>
            <person name="Van de Peer Y."/>
            <person name="Verrier P.J."/>
            <person name="Waters E."/>
            <person name="Wood A."/>
            <person name="Yang L."/>
            <person name="Cove D."/>
            <person name="Cuming A."/>
            <person name="Hasebe M."/>
            <person name="Lucas S."/>
            <person name="Mishler D.B."/>
            <person name="Reski R."/>
            <person name="Grigoriev I."/>
            <person name="Quatrano R.S."/>
            <person name="Boore J.L."/>
        </authorList>
    </citation>
    <scope>NUCLEOTIDE SEQUENCE [LARGE SCALE GENOMIC DNA]</scope>
    <source>
        <strain evidence="3 4">cv. Gransden 2004</strain>
    </source>
</reference>
<protein>
    <submittedName>
        <fullName evidence="2 3">Uncharacterized protein</fullName>
    </submittedName>
</protein>
<gene>
    <name evidence="2" type="ORF">PHYPA_028311</name>
</gene>
<keyword evidence="1" id="KW-0732">Signal</keyword>
<feature type="chain" id="PRO_5036042727" evidence="1">
    <location>
        <begin position="18"/>
        <end position="87"/>
    </location>
</feature>
<keyword evidence="4" id="KW-1185">Reference proteome</keyword>
<evidence type="ECO:0000313" key="4">
    <source>
        <dbReference type="Proteomes" id="UP000006727"/>
    </source>
</evidence>
<reference evidence="2 4" key="2">
    <citation type="journal article" date="2018" name="Plant J.">
        <title>The Physcomitrella patens chromosome-scale assembly reveals moss genome structure and evolution.</title>
        <authorList>
            <person name="Lang D."/>
            <person name="Ullrich K.K."/>
            <person name="Murat F."/>
            <person name="Fuchs J."/>
            <person name="Jenkins J."/>
            <person name="Haas F.B."/>
            <person name="Piednoel M."/>
            <person name="Gundlach H."/>
            <person name="Van Bel M."/>
            <person name="Meyberg R."/>
            <person name="Vives C."/>
            <person name="Morata J."/>
            <person name="Symeonidi A."/>
            <person name="Hiss M."/>
            <person name="Muchero W."/>
            <person name="Kamisugi Y."/>
            <person name="Saleh O."/>
            <person name="Blanc G."/>
            <person name="Decker E.L."/>
            <person name="van Gessel N."/>
            <person name="Grimwood J."/>
            <person name="Hayes R.D."/>
            <person name="Graham S.W."/>
            <person name="Gunter L.E."/>
            <person name="McDaniel S.F."/>
            <person name="Hoernstein S.N.W."/>
            <person name="Larsson A."/>
            <person name="Li F.W."/>
            <person name="Perroud P.F."/>
            <person name="Phillips J."/>
            <person name="Ranjan P."/>
            <person name="Rokshar D.S."/>
            <person name="Rothfels C.J."/>
            <person name="Schneider L."/>
            <person name="Shu S."/>
            <person name="Stevenson D.W."/>
            <person name="Thummler F."/>
            <person name="Tillich M."/>
            <person name="Villarreal Aguilar J.C."/>
            <person name="Widiez T."/>
            <person name="Wong G.K."/>
            <person name="Wymore A."/>
            <person name="Zhang Y."/>
            <person name="Zimmer A.D."/>
            <person name="Quatrano R.S."/>
            <person name="Mayer K.F.X."/>
            <person name="Goodstein D."/>
            <person name="Casacuberta J.M."/>
            <person name="Vandepoele K."/>
            <person name="Reski R."/>
            <person name="Cuming A.C."/>
            <person name="Tuskan G.A."/>
            <person name="Maumus F."/>
            <person name="Salse J."/>
            <person name="Schmutz J."/>
            <person name="Rensing S.A."/>
        </authorList>
    </citation>
    <scope>NUCLEOTIDE SEQUENCE [LARGE SCALE GENOMIC DNA]</scope>
    <source>
        <strain evidence="3 4">cv. Gransden 2004</strain>
    </source>
</reference>
<dbReference type="Gramene" id="Pp3c23_19549V3.1">
    <property type="protein sequence ID" value="PAC:32948986.CDS.1"/>
    <property type="gene ID" value="Pp3c23_19549"/>
</dbReference>
<organism evidence="2">
    <name type="scientific">Physcomitrium patens</name>
    <name type="common">Spreading-leaved earth moss</name>
    <name type="synonym">Physcomitrella patens</name>
    <dbReference type="NCBI Taxonomy" id="3218"/>
    <lineage>
        <taxon>Eukaryota</taxon>
        <taxon>Viridiplantae</taxon>
        <taxon>Streptophyta</taxon>
        <taxon>Embryophyta</taxon>
        <taxon>Bryophyta</taxon>
        <taxon>Bryophytina</taxon>
        <taxon>Bryopsida</taxon>
        <taxon>Funariidae</taxon>
        <taxon>Funariales</taxon>
        <taxon>Funariaceae</taxon>
        <taxon>Physcomitrium</taxon>
    </lineage>
</organism>
<proteinExistence type="predicted"/>
<reference evidence="3" key="3">
    <citation type="submission" date="2020-12" db="UniProtKB">
        <authorList>
            <consortium name="EnsemblPlants"/>
        </authorList>
    </citation>
    <scope>IDENTIFICATION</scope>
</reference>
<dbReference type="Proteomes" id="UP000006727">
    <property type="component" value="Chromosome 23"/>
</dbReference>
<dbReference type="EnsemblPlants" id="Pp3c23_19549V3.1">
    <property type="protein sequence ID" value="PAC:32948986.CDS.1"/>
    <property type="gene ID" value="Pp3c23_19549"/>
</dbReference>
<name>A0A2K1IK13_PHYPA</name>
<feature type="signal peptide" evidence="1">
    <location>
        <begin position="1"/>
        <end position="17"/>
    </location>
</feature>
<dbReference type="InParanoid" id="A0A2K1IK13"/>